<dbReference type="PANTHER" id="PTHR43685:SF2">
    <property type="entry name" value="GLYCOSYLTRANSFERASE 2-LIKE DOMAIN-CONTAINING PROTEIN"/>
    <property type="match status" value="1"/>
</dbReference>
<dbReference type="InterPro" id="IPR029044">
    <property type="entry name" value="Nucleotide-diphossugar_trans"/>
</dbReference>
<dbReference type="Proteomes" id="UP000177370">
    <property type="component" value="Unassembled WGS sequence"/>
</dbReference>
<organism evidence="2 3">
    <name type="scientific">Candidatus Nomurabacteria bacterium RIFCSPHIGHO2_01_FULL_40_24b</name>
    <dbReference type="NCBI Taxonomy" id="1801739"/>
    <lineage>
        <taxon>Bacteria</taxon>
        <taxon>Candidatus Nomuraibacteriota</taxon>
    </lineage>
</organism>
<sequence>MKTPLVSIIMPAYNGAKWIKKAISSVLAQSFAEFEFIIINDDSSDNTEEIVTAFTKYDKRIKYIKNERNLGVQKTRNIALDMASGEYIAEIDQDDEWLDNDKLKKQIKFLDNNKDYVLIGTGVIVVDEGGSEIARYFMPETDLEIRKKILRANCFIHSSVLYRTKAVKEIGGYTVTKMSEDHDLWLRLGRVGKFMNLQEYAVQYCFSVRGYNSQDKFLRLKQNLLFAQEHKDFYPNYLSAIISGWAKICFYPIFNLMPTRLKGILLKLHKKI</sequence>
<evidence type="ECO:0000313" key="2">
    <source>
        <dbReference type="EMBL" id="OGI65820.1"/>
    </source>
</evidence>
<dbReference type="InterPro" id="IPR050834">
    <property type="entry name" value="Glycosyltransf_2"/>
</dbReference>
<evidence type="ECO:0000259" key="1">
    <source>
        <dbReference type="Pfam" id="PF00535"/>
    </source>
</evidence>
<proteinExistence type="predicted"/>
<dbReference type="AlphaFoldDB" id="A0A1F6V806"/>
<name>A0A1F6V806_9BACT</name>
<feature type="domain" description="Glycosyltransferase 2-like" evidence="1">
    <location>
        <begin position="7"/>
        <end position="171"/>
    </location>
</feature>
<protein>
    <recommendedName>
        <fullName evidence="1">Glycosyltransferase 2-like domain-containing protein</fullName>
    </recommendedName>
</protein>
<comment type="caution">
    <text evidence="2">The sequence shown here is derived from an EMBL/GenBank/DDBJ whole genome shotgun (WGS) entry which is preliminary data.</text>
</comment>
<dbReference type="SUPFAM" id="SSF53448">
    <property type="entry name" value="Nucleotide-diphospho-sugar transferases"/>
    <property type="match status" value="1"/>
</dbReference>
<dbReference type="InterPro" id="IPR001173">
    <property type="entry name" value="Glyco_trans_2-like"/>
</dbReference>
<accession>A0A1F6V806</accession>
<evidence type="ECO:0000313" key="3">
    <source>
        <dbReference type="Proteomes" id="UP000177370"/>
    </source>
</evidence>
<dbReference type="EMBL" id="MFTP01000012">
    <property type="protein sequence ID" value="OGI65820.1"/>
    <property type="molecule type" value="Genomic_DNA"/>
</dbReference>
<gene>
    <name evidence="2" type="ORF">A2647_00370</name>
</gene>
<dbReference type="Pfam" id="PF00535">
    <property type="entry name" value="Glycos_transf_2"/>
    <property type="match status" value="1"/>
</dbReference>
<dbReference type="Gene3D" id="3.90.550.10">
    <property type="entry name" value="Spore Coat Polysaccharide Biosynthesis Protein SpsA, Chain A"/>
    <property type="match status" value="1"/>
</dbReference>
<reference evidence="2 3" key="1">
    <citation type="journal article" date="2016" name="Nat. Commun.">
        <title>Thousands of microbial genomes shed light on interconnected biogeochemical processes in an aquifer system.</title>
        <authorList>
            <person name="Anantharaman K."/>
            <person name="Brown C.T."/>
            <person name="Hug L.A."/>
            <person name="Sharon I."/>
            <person name="Castelle C.J."/>
            <person name="Probst A.J."/>
            <person name="Thomas B.C."/>
            <person name="Singh A."/>
            <person name="Wilkins M.J."/>
            <person name="Karaoz U."/>
            <person name="Brodie E.L."/>
            <person name="Williams K.H."/>
            <person name="Hubbard S.S."/>
            <person name="Banfield J.F."/>
        </authorList>
    </citation>
    <scope>NUCLEOTIDE SEQUENCE [LARGE SCALE GENOMIC DNA]</scope>
</reference>
<dbReference type="PANTHER" id="PTHR43685">
    <property type="entry name" value="GLYCOSYLTRANSFERASE"/>
    <property type="match status" value="1"/>
</dbReference>